<comment type="caution">
    <text evidence="2">The sequence shown here is derived from an EMBL/GenBank/DDBJ whole genome shotgun (WGS) entry which is preliminary data.</text>
</comment>
<feature type="domain" description="GmrSD restriction endonucleases N-terminal" evidence="1">
    <location>
        <begin position="49"/>
        <end position="149"/>
    </location>
</feature>
<reference evidence="3" key="1">
    <citation type="submission" date="2016-07" db="EMBL/GenBank/DDBJ databases">
        <title>Nontailed viruses are major unrecognized killers of bacteria in the ocean.</title>
        <authorList>
            <person name="Kauffman K."/>
            <person name="Hussain F."/>
            <person name="Yang J."/>
            <person name="Arevalo P."/>
            <person name="Brown J."/>
            <person name="Cutler M."/>
            <person name="Kelly L."/>
            <person name="Polz M.F."/>
        </authorList>
    </citation>
    <scope>NUCLEOTIDE SEQUENCE [LARGE SCALE GENOMIC DNA]</scope>
    <source>
        <strain evidence="3">10N.222.48.A2</strain>
    </source>
</reference>
<dbReference type="Proteomes" id="UP000235579">
    <property type="component" value="Unassembled WGS sequence"/>
</dbReference>
<dbReference type="AlphaFoldDB" id="A0A2N7NN90"/>
<evidence type="ECO:0000313" key="2">
    <source>
        <dbReference type="EMBL" id="PMP17758.1"/>
    </source>
</evidence>
<dbReference type="EMBL" id="MDBP01000014">
    <property type="protein sequence ID" value="PMP17758.1"/>
    <property type="molecule type" value="Genomic_DNA"/>
</dbReference>
<sequence>MREKYVNNRIPQPIIKFSESGVMISDLVDKRHGYSEKDYPWARKMLGKFPIPDWQRDSVWTLAQKVSFVESCYLGYDIGSIVVNGYLDLDNNTLAKYSDCLIDGQQRVEALLDYTNDNFKVFGFFYSELDRREQSRFLYRELGKRTTDCFDERKLKTVYNHLNFAGTDHLESERA</sequence>
<accession>A0A2N7NN90</accession>
<name>A0A2N7NN90_9VIBR</name>
<gene>
    <name evidence="2" type="ORF">BCS92_04960</name>
</gene>
<dbReference type="InterPro" id="IPR004919">
    <property type="entry name" value="GmrSD_N"/>
</dbReference>
<protein>
    <recommendedName>
        <fullName evidence="1">GmrSD restriction endonucleases N-terminal domain-containing protein</fullName>
    </recommendedName>
</protein>
<proteinExistence type="predicted"/>
<dbReference type="Pfam" id="PF03235">
    <property type="entry name" value="GmrSD_N"/>
    <property type="match status" value="1"/>
</dbReference>
<evidence type="ECO:0000313" key="3">
    <source>
        <dbReference type="Proteomes" id="UP000235579"/>
    </source>
</evidence>
<evidence type="ECO:0000259" key="1">
    <source>
        <dbReference type="Pfam" id="PF03235"/>
    </source>
</evidence>
<organism evidence="2 3">
    <name type="scientific">Vibrio tasmaniensis</name>
    <dbReference type="NCBI Taxonomy" id="212663"/>
    <lineage>
        <taxon>Bacteria</taxon>
        <taxon>Pseudomonadati</taxon>
        <taxon>Pseudomonadota</taxon>
        <taxon>Gammaproteobacteria</taxon>
        <taxon>Vibrionales</taxon>
        <taxon>Vibrionaceae</taxon>
        <taxon>Vibrio</taxon>
    </lineage>
</organism>